<dbReference type="CDD" id="cd12148">
    <property type="entry name" value="fungal_TF_MHR"/>
    <property type="match status" value="1"/>
</dbReference>
<sequence length="754" mass="83105">MTNDAKIINSGNVTFHLEEGELGKEEFVETEDLAVIDLENRDAYKGDGSDGNVELFNIRAALAILLYFVGGTLPYIEKDLGFEKGSGWVPVANTLATTVISPFVGYLQDLLGRRYIAMGGSLILIIGIIIVGTANSFGQLVAGMAIGGAGAGVGELTGFAGVSEIVPVRYRGYSIALMAFFVVPWNPYLLYSNLIAGYTTWRWTIWITLIVNGITLTGLSLTYFPKHYRRAEGMSRRRILANIDYVGGFLSIVGLTLFLVALQAGGYTHPWKSAYVLCTLIIGLLICIAFGVWEWKLAPYPMIPRELFSGQRVVGMGFAVACVGGINFFSLLNFYPLALETLYTSGPVGIGVKGLGYGFAVSFGSVFFTPVMKLFWSIVSKPPATIGLIQANLLLCTWPFPTSSLWTDLSTNLGGFGIISAMHLGLHQRGIPAGFSRNPNPNTNDAMLRERSRTWAGCNIVSQRLSAIIGLPLPSSFKWTVDVACQPDNPHGLPDDLYHQLIIHRLCDRLDEALSNKPLQPGHTVTISDHYDLLTSLEKDLHTFEQKYITRLSRVNRLYLLSARLHLQAYHFLESDKVDCRKDGILTAYRTASNLILEVDEEHSKSNVPSFLSNFLLRMLSTSAAVLYKVLLSDYAKEIDARAGRKSFNKAIACLRRCSVENNDIAGRTAEIMTQIWVTFSGESSGVPRLRVNGRLAASVAFDCLWQWHSEFGKFDYTPSTAPPKDLEANITPPYSEADFAVDNLDLFLATPWL</sequence>
<accession>A0A9P4IS87</accession>
<dbReference type="PANTHER" id="PTHR23501:SF109">
    <property type="entry name" value="MAJOR FACILITATOR SUPERFAMILY (MFS) PROFILE DOMAIN-CONTAINING PROTEIN-RELATED"/>
    <property type="match status" value="1"/>
</dbReference>
<comment type="caution">
    <text evidence="7">The sequence shown here is derived from an EMBL/GenBank/DDBJ whole genome shotgun (WGS) entry which is preliminary data.</text>
</comment>
<dbReference type="PANTHER" id="PTHR23501">
    <property type="entry name" value="MAJOR FACILITATOR SUPERFAMILY"/>
    <property type="match status" value="1"/>
</dbReference>
<keyword evidence="8" id="KW-1185">Reference proteome</keyword>
<evidence type="ECO:0000313" key="7">
    <source>
        <dbReference type="EMBL" id="KAF2104445.1"/>
    </source>
</evidence>
<feature type="transmembrane region" description="Helical" evidence="6">
    <location>
        <begin position="115"/>
        <end position="134"/>
    </location>
</feature>
<comment type="subcellular location">
    <subcellularLocation>
        <location evidence="1">Membrane</location>
        <topology evidence="1">Multi-pass membrane protein</topology>
    </subcellularLocation>
</comment>
<evidence type="ECO:0008006" key="9">
    <source>
        <dbReference type="Google" id="ProtNLM"/>
    </source>
</evidence>
<keyword evidence="4 6" id="KW-1133">Transmembrane helix</keyword>
<proteinExistence type="predicted"/>
<feature type="transmembrane region" description="Helical" evidence="6">
    <location>
        <begin position="273"/>
        <end position="293"/>
    </location>
</feature>
<feature type="transmembrane region" description="Helical" evidence="6">
    <location>
        <begin position="355"/>
        <end position="376"/>
    </location>
</feature>
<dbReference type="SUPFAM" id="SSF103473">
    <property type="entry name" value="MFS general substrate transporter"/>
    <property type="match status" value="1"/>
</dbReference>
<feature type="transmembrane region" description="Helical" evidence="6">
    <location>
        <begin position="140"/>
        <end position="160"/>
    </location>
</feature>
<feature type="transmembrane region" description="Helical" evidence="6">
    <location>
        <begin position="172"/>
        <end position="191"/>
    </location>
</feature>
<name>A0A9P4IS87_9PEZI</name>
<feature type="transmembrane region" description="Helical" evidence="6">
    <location>
        <begin position="245"/>
        <end position="267"/>
    </location>
</feature>
<keyword evidence="5 6" id="KW-0472">Membrane</keyword>
<dbReference type="EMBL" id="ML978121">
    <property type="protein sequence ID" value="KAF2104445.1"/>
    <property type="molecule type" value="Genomic_DNA"/>
</dbReference>
<dbReference type="OrthoDB" id="4161376at2759"/>
<gene>
    <name evidence="7" type="ORF">NA57DRAFT_70650</name>
</gene>
<keyword evidence="2" id="KW-0813">Transport</keyword>
<evidence type="ECO:0000256" key="6">
    <source>
        <dbReference type="SAM" id="Phobius"/>
    </source>
</evidence>
<dbReference type="GO" id="GO:0022857">
    <property type="term" value="F:transmembrane transporter activity"/>
    <property type="evidence" value="ECO:0007669"/>
    <property type="project" value="InterPro"/>
</dbReference>
<evidence type="ECO:0000256" key="2">
    <source>
        <dbReference type="ARBA" id="ARBA00022448"/>
    </source>
</evidence>
<protein>
    <recommendedName>
        <fullName evidence="9">Major facilitator superfamily (MFS) profile domain-containing protein</fullName>
    </recommendedName>
</protein>
<feature type="transmembrane region" description="Helical" evidence="6">
    <location>
        <begin position="203"/>
        <end position="224"/>
    </location>
</feature>
<dbReference type="Pfam" id="PF06609">
    <property type="entry name" value="TRI12"/>
    <property type="match status" value="1"/>
</dbReference>
<evidence type="ECO:0000256" key="3">
    <source>
        <dbReference type="ARBA" id="ARBA00022692"/>
    </source>
</evidence>
<evidence type="ECO:0000256" key="4">
    <source>
        <dbReference type="ARBA" id="ARBA00022989"/>
    </source>
</evidence>
<dbReference type="Gene3D" id="1.20.1250.20">
    <property type="entry name" value="MFS general substrate transporter like domains"/>
    <property type="match status" value="1"/>
</dbReference>
<reference evidence="7" key="1">
    <citation type="journal article" date="2020" name="Stud. Mycol.">
        <title>101 Dothideomycetes genomes: a test case for predicting lifestyles and emergence of pathogens.</title>
        <authorList>
            <person name="Haridas S."/>
            <person name="Albert R."/>
            <person name="Binder M."/>
            <person name="Bloem J."/>
            <person name="Labutti K."/>
            <person name="Salamov A."/>
            <person name="Andreopoulos B."/>
            <person name="Baker S."/>
            <person name="Barry K."/>
            <person name="Bills G."/>
            <person name="Bluhm B."/>
            <person name="Cannon C."/>
            <person name="Castanera R."/>
            <person name="Culley D."/>
            <person name="Daum C."/>
            <person name="Ezra D."/>
            <person name="Gonzalez J."/>
            <person name="Henrissat B."/>
            <person name="Kuo A."/>
            <person name="Liang C."/>
            <person name="Lipzen A."/>
            <person name="Lutzoni F."/>
            <person name="Magnuson J."/>
            <person name="Mondo S."/>
            <person name="Nolan M."/>
            <person name="Ohm R."/>
            <person name="Pangilinan J."/>
            <person name="Park H.-J."/>
            <person name="Ramirez L."/>
            <person name="Alfaro M."/>
            <person name="Sun H."/>
            <person name="Tritt A."/>
            <person name="Yoshinaga Y."/>
            <person name="Zwiers L.-H."/>
            <person name="Turgeon B."/>
            <person name="Goodwin S."/>
            <person name="Spatafora J."/>
            <person name="Crous P."/>
            <person name="Grigoriev I."/>
        </authorList>
    </citation>
    <scope>NUCLEOTIDE SEQUENCE</scope>
    <source>
        <strain evidence="7">CBS 133067</strain>
    </source>
</reference>
<evidence type="ECO:0000256" key="5">
    <source>
        <dbReference type="ARBA" id="ARBA00023136"/>
    </source>
</evidence>
<dbReference type="InterPro" id="IPR036259">
    <property type="entry name" value="MFS_trans_sf"/>
</dbReference>
<evidence type="ECO:0000313" key="8">
    <source>
        <dbReference type="Proteomes" id="UP000799772"/>
    </source>
</evidence>
<dbReference type="Proteomes" id="UP000799772">
    <property type="component" value="Unassembled WGS sequence"/>
</dbReference>
<dbReference type="GO" id="GO:0005886">
    <property type="term" value="C:plasma membrane"/>
    <property type="evidence" value="ECO:0007669"/>
    <property type="project" value="TreeGrafter"/>
</dbReference>
<dbReference type="AlphaFoldDB" id="A0A9P4IS87"/>
<keyword evidence="3 6" id="KW-0812">Transmembrane</keyword>
<feature type="transmembrane region" description="Helical" evidence="6">
    <location>
        <begin position="313"/>
        <end position="335"/>
    </location>
</feature>
<evidence type="ECO:0000256" key="1">
    <source>
        <dbReference type="ARBA" id="ARBA00004141"/>
    </source>
</evidence>
<feature type="transmembrane region" description="Helical" evidence="6">
    <location>
        <begin position="55"/>
        <end position="76"/>
    </location>
</feature>
<feature type="transmembrane region" description="Helical" evidence="6">
    <location>
        <begin position="88"/>
        <end position="108"/>
    </location>
</feature>
<organism evidence="7 8">
    <name type="scientific">Rhizodiscina lignyota</name>
    <dbReference type="NCBI Taxonomy" id="1504668"/>
    <lineage>
        <taxon>Eukaryota</taxon>
        <taxon>Fungi</taxon>
        <taxon>Dikarya</taxon>
        <taxon>Ascomycota</taxon>
        <taxon>Pezizomycotina</taxon>
        <taxon>Dothideomycetes</taxon>
        <taxon>Pleosporomycetidae</taxon>
        <taxon>Aulographales</taxon>
        <taxon>Rhizodiscinaceae</taxon>
        <taxon>Rhizodiscina</taxon>
    </lineage>
</organism>
<dbReference type="InterPro" id="IPR010573">
    <property type="entry name" value="MFS_Str1/Tri12-like"/>
</dbReference>